<dbReference type="EMBL" id="QPJD01000021">
    <property type="protein sequence ID" value="RCW41783.1"/>
    <property type="molecule type" value="Genomic_DNA"/>
</dbReference>
<feature type="signal peptide" evidence="1">
    <location>
        <begin position="1"/>
        <end position="28"/>
    </location>
</feature>
<gene>
    <name evidence="2" type="ORF">DFP97_12166</name>
</gene>
<evidence type="ECO:0000256" key="1">
    <source>
        <dbReference type="SAM" id="SignalP"/>
    </source>
</evidence>
<dbReference type="RefSeq" id="WP_114383620.1">
    <property type="nucleotide sequence ID" value="NZ_QPJD01000021.1"/>
</dbReference>
<evidence type="ECO:0000313" key="3">
    <source>
        <dbReference type="Proteomes" id="UP000252415"/>
    </source>
</evidence>
<dbReference type="AlphaFoldDB" id="A0A368VK59"/>
<sequence>MMKNKDHTKPNKRRKRLLAGLVLTAVLAAVTGCSIEIESKPADTDIATEDNGFAASEGKTDQQALLKQFQTVVKGASEAPPIIAYLNAQIANADQITADTMLRGLHSYYDSNLEAAQKAFFTDNVQDVLLKEEWPITAQTAASIQDTTVRELVQSAFYGGYKLEMVEGSLYPIVDYSFQKRYSKFLSNQMKTFVELQAVESDKASAMDGGLMITWDELAERALLAEAFITEYKDSPERETVLNQYVNRYLTMYINGLINTPIHDFETFKLLDEVKDSYKKTAEEAPQTVTGNLVAQFLDVLASTGDQVFAVKDGKQLELPAVKQFREGLSAKAEGLLKQP</sequence>
<dbReference type="PROSITE" id="PS51257">
    <property type="entry name" value="PROKAR_LIPOPROTEIN"/>
    <property type="match status" value="1"/>
</dbReference>
<evidence type="ECO:0000313" key="2">
    <source>
        <dbReference type="EMBL" id="RCW41783.1"/>
    </source>
</evidence>
<feature type="chain" id="PRO_5038709833" description="Lipoprotein" evidence="1">
    <location>
        <begin position="29"/>
        <end position="340"/>
    </location>
</feature>
<keyword evidence="1" id="KW-0732">Signal</keyword>
<dbReference type="Proteomes" id="UP000252415">
    <property type="component" value="Unassembled WGS sequence"/>
</dbReference>
<protein>
    <recommendedName>
        <fullName evidence="4">Lipoprotein</fullName>
    </recommendedName>
</protein>
<accession>A0A368VK59</accession>
<dbReference type="OrthoDB" id="1707591at2"/>
<organism evidence="2 3">
    <name type="scientific">Paenibacillus prosopidis</name>
    <dbReference type="NCBI Taxonomy" id="630520"/>
    <lineage>
        <taxon>Bacteria</taxon>
        <taxon>Bacillati</taxon>
        <taxon>Bacillota</taxon>
        <taxon>Bacilli</taxon>
        <taxon>Bacillales</taxon>
        <taxon>Paenibacillaceae</taxon>
        <taxon>Paenibacillus</taxon>
    </lineage>
</organism>
<keyword evidence="3" id="KW-1185">Reference proteome</keyword>
<proteinExistence type="predicted"/>
<evidence type="ECO:0008006" key="4">
    <source>
        <dbReference type="Google" id="ProtNLM"/>
    </source>
</evidence>
<reference evidence="2 3" key="1">
    <citation type="submission" date="2018-07" db="EMBL/GenBank/DDBJ databases">
        <title>Genomic Encyclopedia of Type Strains, Phase III (KMG-III): the genomes of soil and plant-associated and newly described type strains.</title>
        <authorList>
            <person name="Whitman W."/>
        </authorList>
    </citation>
    <scope>NUCLEOTIDE SEQUENCE [LARGE SCALE GENOMIC DNA]</scope>
    <source>
        <strain evidence="2 3">CECT 7506</strain>
    </source>
</reference>
<comment type="caution">
    <text evidence="2">The sequence shown here is derived from an EMBL/GenBank/DDBJ whole genome shotgun (WGS) entry which is preliminary data.</text>
</comment>
<name>A0A368VK59_9BACL</name>